<feature type="disulfide bond" evidence="20">
    <location>
        <begin position="555"/>
        <end position="593"/>
    </location>
</feature>
<comment type="subunit">
    <text evidence="14">Interacts with SRPX2.</text>
</comment>
<feature type="binding site" evidence="19 21">
    <location>
        <position position="381"/>
    </location>
    <ligand>
        <name>Zn(2+)</name>
        <dbReference type="ChEBI" id="CHEBI:29105"/>
        <note>catalytic</note>
    </ligand>
</feature>
<reference evidence="24" key="1">
    <citation type="submission" date="2025-08" db="UniProtKB">
        <authorList>
            <consortium name="Ensembl"/>
        </authorList>
    </citation>
    <scope>IDENTIFICATION</scope>
</reference>
<dbReference type="SUPFAM" id="SSF82895">
    <property type="entry name" value="TSP-1 type 1 repeat"/>
    <property type="match status" value="1"/>
</dbReference>
<sequence>MIPVQGSQRGGPSVGVLVRLSQQGGPGEGIPVQGSGRGALSEGMLVRGSWRGDPGAGVPAKRSQRGDAVRGSQRGDFGAGVWVRVSRRGDVGAGVAARGSRCGASPGPALLPGDPALPSRNSPGGPGPPPRRRGSPAPPRPPGAPAGPAVASRCRGVAVVSRCPGHAPRAPGAPGRCCRRRRGRPRSRLSRHGTRRSRDTVPRGAGPEESQGGAGGHRHASPLPQRPASPQRFASVPRYVEMLVVADESMAQFHGAGLRRYLLTVLAAAARSFRHSSLGNAVELRVTRLVVLGQGTPGPPTTPNAAQMLRNFCQWQKGLNVPDEDSPLHFDTAILFTRQDLCGAATCDTLGMADVGTICDPERSCAIVEDDGLQSAFTAAHELGHIFNMLHDTSQPCRELNSRSGATRRVMAPVLSSLEPGEMWSPCSAHFITDFLDNGHGQCLLDKPSEWLQLPSVLPGSIYPVLRQCQLAFGPDSRHCGDLQPPCASLWCTGRVSGRSVCQTKHFPWADGTPCAPGKVCMDGLCVGISHMQKLTVSPSGAAWGGWRGGCSRTCGGGVQLSHRNCTAPAPRHGGQYCEGKRTRFQSCNVEECPGTLTFREEQCATYNHRPDLVRGLPAPQDWVPRYSGVPERDQCKLTCQSQTLGYYHVLQPRVADGTPCSPESTGVCVQGRCIPAGCDRVIGSKKKFDKCMTCGGDGSGCTKVYGSFTKPHYGYNDVVTIPAGATHLLVRQISAAGSEDIFLALRRPAGGSLLNGGYVLVPSPTDVVLAGGVTLRYSGAIAATEMLTGRGPLREPLVLQVLVVDEQHPPRLKYSFFVPQAQRRPSAAWEKQKAEILEILRRRQRHNAPQEQATTSLAQNGTSLGASSRPCAAPQGGQRSVPISRNGSQSCRHTGPSYAASLLRDILGWRILPRCTPGTAGPGTHSAGEPQELTAALAWCCWVDALALGATDSPPGGQRAHVARHGGSEAQSRLRIPA</sequence>
<protein>
    <recommendedName>
        <fullName evidence="16">A disintegrin and metalloproteinase with thrombospondin motifs 4</fullName>
        <ecNumber evidence="15">3.4.24.82</ecNumber>
    </recommendedName>
    <alternativeName>
        <fullName evidence="17">Aggrecanase-1</fullName>
    </alternativeName>
</protein>
<dbReference type="InParanoid" id="A0A663EMN8"/>
<feature type="disulfide bond" evidence="20">
    <location>
        <begin position="359"/>
        <end position="443"/>
    </location>
</feature>
<evidence type="ECO:0000256" key="21">
    <source>
        <dbReference type="PROSITE-ProRule" id="PRU00276"/>
    </source>
</evidence>
<keyword evidence="2" id="KW-0964">Secreted</keyword>
<dbReference type="GO" id="GO:0005615">
    <property type="term" value="C:extracellular space"/>
    <property type="evidence" value="ECO:0007669"/>
    <property type="project" value="Ensembl"/>
</dbReference>
<evidence type="ECO:0000256" key="20">
    <source>
        <dbReference type="PIRSR" id="PIRSR613273-3"/>
    </source>
</evidence>
<dbReference type="GO" id="GO:0042742">
    <property type="term" value="P:defense response to bacterium"/>
    <property type="evidence" value="ECO:0007669"/>
    <property type="project" value="Ensembl"/>
</dbReference>
<dbReference type="Gene3D" id="2.20.100.10">
    <property type="entry name" value="Thrombospondin type-1 (TSP1) repeat"/>
    <property type="match status" value="1"/>
</dbReference>
<dbReference type="SUPFAM" id="SSF55486">
    <property type="entry name" value="Metalloproteases ('zincins'), catalytic domain"/>
    <property type="match status" value="1"/>
</dbReference>
<evidence type="ECO:0000256" key="19">
    <source>
        <dbReference type="PIRSR" id="PIRSR613273-2"/>
    </source>
</evidence>
<feature type="compositionally biased region" description="Low complexity" evidence="22">
    <location>
        <begin position="162"/>
        <end position="176"/>
    </location>
</feature>
<feature type="compositionally biased region" description="Basic residues" evidence="22">
    <location>
        <begin position="177"/>
        <end position="195"/>
    </location>
</feature>
<feature type="region of interest" description="Disordered" evidence="22">
    <location>
        <begin position="92"/>
        <end position="150"/>
    </location>
</feature>
<keyword evidence="4" id="KW-0645">Protease</keyword>
<keyword evidence="25" id="KW-1185">Reference proteome</keyword>
<name>A0A663EMN8_AQUCH</name>
<evidence type="ECO:0000256" key="12">
    <source>
        <dbReference type="ARBA" id="ARBA00023180"/>
    </source>
</evidence>
<feature type="binding site" evidence="19">
    <location>
        <position position="241"/>
    </location>
    <ligand>
        <name>Ca(2+)</name>
        <dbReference type="ChEBI" id="CHEBI:29108"/>
        <label>2</label>
    </ligand>
</feature>
<feature type="region of interest" description="Disordered" evidence="22">
    <location>
        <begin position="846"/>
        <end position="895"/>
    </location>
</feature>
<keyword evidence="7" id="KW-0378">Hydrolase</keyword>
<dbReference type="Pfam" id="PF19236">
    <property type="entry name" value="ADAMTS_CR_3"/>
    <property type="match status" value="1"/>
</dbReference>
<dbReference type="InterPro" id="IPR050439">
    <property type="entry name" value="ADAMTS_ADAMTS-like"/>
</dbReference>
<gene>
    <name evidence="24" type="primary">ADAMTS4</name>
</gene>
<dbReference type="InterPro" id="IPR006586">
    <property type="entry name" value="ADAM_Cys-rich"/>
</dbReference>
<dbReference type="GO" id="GO:0016607">
    <property type="term" value="C:nuclear speck"/>
    <property type="evidence" value="ECO:0007669"/>
    <property type="project" value="Ensembl"/>
</dbReference>
<evidence type="ECO:0000313" key="24">
    <source>
        <dbReference type="Ensembl" id="ENSACCP00020013483.1"/>
    </source>
</evidence>
<feature type="disulfide bond" evidence="20">
    <location>
        <begin position="480"/>
        <end position="502"/>
    </location>
</feature>
<evidence type="ECO:0000256" key="14">
    <source>
        <dbReference type="ARBA" id="ARBA00038607"/>
    </source>
</evidence>
<evidence type="ECO:0000256" key="8">
    <source>
        <dbReference type="ARBA" id="ARBA00022833"/>
    </source>
</evidence>
<evidence type="ECO:0000256" key="18">
    <source>
        <dbReference type="PIRSR" id="PIRSR613273-1"/>
    </source>
</evidence>
<evidence type="ECO:0000313" key="25">
    <source>
        <dbReference type="Proteomes" id="UP000472275"/>
    </source>
</evidence>
<evidence type="ECO:0000259" key="23">
    <source>
        <dbReference type="PROSITE" id="PS50215"/>
    </source>
</evidence>
<evidence type="ECO:0000256" key="4">
    <source>
        <dbReference type="ARBA" id="ARBA00022670"/>
    </source>
</evidence>
<organism evidence="24 25">
    <name type="scientific">Aquila chrysaetos chrysaetos</name>
    <dbReference type="NCBI Taxonomy" id="223781"/>
    <lineage>
        <taxon>Eukaryota</taxon>
        <taxon>Metazoa</taxon>
        <taxon>Chordata</taxon>
        <taxon>Craniata</taxon>
        <taxon>Vertebrata</taxon>
        <taxon>Euteleostomi</taxon>
        <taxon>Archelosauria</taxon>
        <taxon>Archosauria</taxon>
        <taxon>Dinosauria</taxon>
        <taxon>Saurischia</taxon>
        <taxon>Theropoda</taxon>
        <taxon>Coelurosauria</taxon>
        <taxon>Aves</taxon>
        <taxon>Neognathae</taxon>
        <taxon>Neoaves</taxon>
        <taxon>Telluraves</taxon>
        <taxon>Accipitrimorphae</taxon>
        <taxon>Accipitriformes</taxon>
        <taxon>Accipitridae</taxon>
        <taxon>Accipitrinae</taxon>
        <taxon>Aquila</taxon>
    </lineage>
</organism>
<evidence type="ECO:0000256" key="9">
    <source>
        <dbReference type="ARBA" id="ARBA00023049"/>
    </source>
</evidence>
<feature type="region of interest" description="Disordered" evidence="22">
    <location>
        <begin position="162"/>
        <end position="230"/>
    </location>
</feature>
<dbReference type="Gene3D" id="3.40.390.10">
    <property type="entry name" value="Collagenase (Catalytic Domain)"/>
    <property type="match status" value="1"/>
</dbReference>
<comment type="catalytic activity">
    <reaction evidence="13">
        <text>Glutamyl endopeptidase. Bonds cleaved include 370-Thr-Glu-Gly-Glu-|-Ala-Arg-Gly-Ser-377 in the interglobular domain of mammalian aggrecan.</text>
        <dbReference type="EC" id="3.4.24.82"/>
    </reaction>
</comment>
<keyword evidence="5" id="KW-0165">Cleavage on pair of basic residues</keyword>
<feature type="disulfide bond" evidence="20">
    <location>
        <begin position="515"/>
        <end position="526"/>
    </location>
</feature>
<evidence type="ECO:0000256" key="6">
    <source>
        <dbReference type="ARBA" id="ARBA00022723"/>
    </source>
</evidence>
<feature type="region of interest" description="Disordered" evidence="22">
    <location>
        <begin position="1"/>
        <end position="80"/>
    </location>
</feature>
<feature type="binding site" evidence="19 21">
    <location>
        <position position="391"/>
    </location>
    <ligand>
        <name>Zn(2+)</name>
        <dbReference type="ChEBI" id="CHEBI:29105"/>
        <note>catalytic</note>
    </ligand>
</feature>
<dbReference type="Pfam" id="PF01421">
    <property type="entry name" value="Reprolysin"/>
    <property type="match status" value="1"/>
</dbReference>
<dbReference type="InterPro" id="IPR036383">
    <property type="entry name" value="TSP1_rpt_sf"/>
</dbReference>
<feature type="compositionally biased region" description="Polar residues" evidence="22">
    <location>
        <begin position="878"/>
        <end position="893"/>
    </location>
</feature>
<keyword evidence="11 20" id="KW-1015">Disulfide bond</keyword>
<keyword evidence="8 19" id="KW-0862">Zinc</keyword>
<evidence type="ECO:0000256" key="7">
    <source>
        <dbReference type="ARBA" id="ARBA00022801"/>
    </source>
</evidence>
<feature type="disulfide bond" evidence="20">
    <location>
        <begin position="313"/>
        <end position="365"/>
    </location>
</feature>
<feature type="binding site" evidence="19">
    <location>
        <position position="331"/>
    </location>
    <ligand>
        <name>Ca(2+)</name>
        <dbReference type="ChEBI" id="CHEBI:29108"/>
        <label>1</label>
    </ligand>
</feature>
<feature type="disulfide bond" evidence="20">
    <location>
        <begin position="487"/>
        <end position="521"/>
    </location>
</feature>
<dbReference type="InterPro" id="IPR013273">
    <property type="entry name" value="ADAMTS/ADAMTS-like"/>
</dbReference>
<dbReference type="InterPro" id="IPR001590">
    <property type="entry name" value="Peptidase_M12B"/>
</dbReference>
<dbReference type="GO" id="GO:0030167">
    <property type="term" value="P:proteoglycan catabolic process"/>
    <property type="evidence" value="ECO:0007669"/>
    <property type="project" value="Ensembl"/>
</dbReference>
<keyword evidence="3" id="KW-0272">Extracellular matrix</keyword>
<dbReference type="FunFam" id="3.40.390.10:FF:000001">
    <property type="entry name" value="A disintegrin and metalloproteinase with thrombospondin motifs 1"/>
    <property type="match status" value="1"/>
</dbReference>
<evidence type="ECO:0000256" key="16">
    <source>
        <dbReference type="ARBA" id="ARBA00040099"/>
    </source>
</evidence>
<dbReference type="Pfam" id="PF17771">
    <property type="entry name" value="ADAMTS_CR_2"/>
    <property type="match status" value="1"/>
</dbReference>
<dbReference type="GO" id="GO:0008270">
    <property type="term" value="F:zinc ion binding"/>
    <property type="evidence" value="ECO:0007669"/>
    <property type="project" value="Ensembl"/>
</dbReference>
<dbReference type="SMART" id="SM00608">
    <property type="entry name" value="ACR"/>
    <property type="match status" value="1"/>
</dbReference>
<reference evidence="24" key="2">
    <citation type="submission" date="2025-09" db="UniProtKB">
        <authorList>
            <consortium name="Ensembl"/>
        </authorList>
    </citation>
    <scope>IDENTIFICATION</scope>
</reference>
<feature type="region of interest" description="Disordered" evidence="22">
    <location>
        <begin position="955"/>
        <end position="979"/>
    </location>
</feature>
<dbReference type="InterPro" id="IPR045371">
    <property type="entry name" value="ADAMTS_CR_3"/>
</dbReference>
<dbReference type="GeneTree" id="ENSGT00940000160966"/>
<dbReference type="Ensembl" id="ENSACCT00020014093.1">
    <property type="protein sequence ID" value="ENSACCP00020013483.1"/>
    <property type="gene ID" value="ENSACCG00020009251.1"/>
</dbReference>
<dbReference type="Gene3D" id="3.40.1620.60">
    <property type="match status" value="1"/>
</dbReference>
<dbReference type="Pfam" id="PF00090">
    <property type="entry name" value="TSP_1"/>
    <property type="match status" value="1"/>
</dbReference>
<feature type="compositionally biased region" description="Low complexity" evidence="22">
    <location>
        <begin position="93"/>
        <end position="123"/>
    </location>
</feature>
<keyword evidence="12" id="KW-0325">Glycoprotein</keyword>
<comment type="caution">
    <text evidence="21">Lacks conserved residue(s) required for the propagation of feature annotation.</text>
</comment>
<evidence type="ECO:0000256" key="22">
    <source>
        <dbReference type="SAM" id="MobiDB-lite"/>
    </source>
</evidence>
<feature type="binding site" evidence="19">
    <location>
        <position position="446"/>
    </location>
    <ligand>
        <name>Ca(2+)</name>
        <dbReference type="ChEBI" id="CHEBI:29108"/>
        <label>1</label>
    </ligand>
</feature>
<evidence type="ECO:0000256" key="11">
    <source>
        <dbReference type="ARBA" id="ARBA00023157"/>
    </source>
</evidence>
<dbReference type="PROSITE" id="PS50092">
    <property type="entry name" value="TSP1"/>
    <property type="match status" value="1"/>
</dbReference>
<proteinExistence type="predicted"/>
<dbReference type="GO" id="GO:0030198">
    <property type="term" value="P:extracellular matrix organization"/>
    <property type="evidence" value="ECO:0007669"/>
    <property type="project" value="InterPro"/>
</dbReference>
<dbReference type="SMART" id="SM00209">
    <property type="entry name" value="TSP1"/>
    <property type="match status" value="1"/>
</dbReference>
<dbReference type="GO" id="GO:0002020">
    <property type="term" value="F:protease binding"/>
    <property type="evidence" value="ECO:0007669"/>
    <property type="project" value="Ensembl"/>
</dbReference>
<feature type="disulfide bond" evidence="20">
    <location>
        <begin position="342"/>
        <end position="347"/>
    </location>
</feature>
<comment type="subcellular location">
    <subcellularLocation>
        <location evidence="1">Secreted</location>
        <location evidence="1">Extracellular space</location>
        <location evidence="1">Extracellular matrix</location>
    </subcellularLocation>
</comment>
<feature type="disulfide bond" evidence="20">
    <location>
        <begin position="397"/>
        <end position="427"/>
    </location>
</feature>
<feature type="domain" description="Peptidase M12B" evidence="23">
    <location>
        <begin position="238"/>
        <end position="448"/>
    </location>
</feature>
<evidence type="ECO:0000256" key="5">
    <source>
        <dbReference type="ARBA" id="ARBA00022685"/>
    </source>
</evidence>
<dbReference type="InterPro" id="IPR041645">
    <property type="entry name" value="ADAMTS_CR_2"/>
</dbReference>
<dbReference type="Proteomes" id="UP000472275">
    <property type="component" value="Chromosome 9"/>
</dbReference>
<dbReference type="InterPro" id="IPR010294">
    <property type="entry name" value="ADAMTS_spacer1"/>
</dbReference>
<dbReference type="PROSITE" id="PS50215">
    <property type="entry name" value="ADAM_MEPRO"/>
    <property type="match status" value="1"/>
</dbReference>
<evidence type="ECO:0000256" key="2">
    <source>
        <dbReference type="ARBA" id="ARBA00022525"/>
    </source>
</evidence>
<dbReference type="Gene3D" id="2.60.120.830">
    <property type="match status" value="1"/>
</dbReference>
<dbReference type="GO" id="GO:0006508">
    <property type="term" value="P:proteolysis"/>
    <property type="evidence" value="ECO:0007669"/>
    <property type="project" value="UniProtKB-KW"/>
</dbReference>
<keyword evidence="6 19" id="KW-0479">Metal-binding</keyword>
<keyword evidence="9" id="KW-0482">Metalloprotease</keyword>
<accession>A0A663EMN8</accession>
<evidence type="ECO:0000256" key="15">
    <source>
        <dbReference type="ARBA" id="ARBA00039064"/>
    </source>
</evidence>
<dbReference type="GO" id="GO:0004222">
    <property type="term" value="F:metalloendopeptidase activity"/>
    <property type="evidence" value="ECO:0007669"/>
    <property type="project" value="Ensembl"/>
</dbReference>
<dbReference type="GO" id="GO:0031012">
    <property type="term" value="C:extracellular matrix"/>
    <property type="evidence" value="ECO:0007669"/>
    <property type="project" value="TreeGrafter"/>
</dbReference>
<evidence type="ECO:0000256" key="1">
    <source>
        <dbReference type="ARBA" id="ARBA00004498"/>
    </source>
</evidence>
<dbReference type="PANTHER" id="PTHR13723">
    <property type="entry name" value="ADAMTS A DISINTEGRIN AND METALLOPROTEASE WITH THROMBOSPONDIN MOTIFS PROTEASE"/>
    <property type="match status" value="1"/>
</dbReference>
<evidence type="ECO:0000256" key="13">
    <source>
        <dbReference type="ARBA" id="ARBA00036804"/>
    </source>
</evidence>
<dbReference type="Pfam" id="PF05986">
    <property type="entry name" value="ADAMTS_spacer1"/>
    <property type="match status" value="1"/>
</dbReference>
<feature type="compositionally biased region" description="Pro residues" evidence="22">
    <location>
        <begin position="136"/>
        <end position="145"/>
    </location>
</feature>
<dbReference type="InterPro" id="IPR000884">
    <property type="entry name" value="TSP1_rpt"/>
</dbReference>
<evidence type="ECO:0000256" key="10">
    <source>
        <dbReference type="ARBA" id="ARBA00023145"/>
    </source>
</evidence>
<dbReference type="InterPro" id="IPR024079">
    <property type="entry name" value="MetalloPept_cat_dom_sf"/>
</dbReference>
<dbReference type="EC" id="3.4.24.82" evidence="15"/>
<dbReference type="PRINTS" id="PR01857">
    <property type="entry name" value="ADAMTSFAMILY"/>
</dbReference>
<evidence type="ECO:0000256" key="3">
    <source>
        <dbReference type="ARBA" id="ARBA00022530"/>
    </source>
</evidence>
<dbReference type="CDD" id="cd04273">
    <property type="entry name" value="ZnMc_ADAMTS_like"/>
    <property type="match status" value="1"/>
</dbReference>
<feature type="binding site" evidence="19">
    <location>
        <position position="241"/>
    </location>
    <ligand>
        <name>Ca(2+)</name>
        <dbReference type="ChEBI" id="CHEBI:29108"/>
        <label>1</label>
    </ligand>
</feature>
<feature type="binding site" evidence="19">
    <location>
        <position position="446"/>
    </location>
    <ligand>
        <name>Ca(2+)</name>
        <dbReference type="ChEBI" id="CHEBI:29108"/>
        <label>2</label>
    </ligand>
</feature>
<keyword evidence="10" id="KW-0865">Zymogen</keyword>
<dbReference type="FunFam" id="2.60.120.830:FF:000001">
    <property type="entry name" value="A disintegrin and metalloproteinase with thrombospondin motifs 1"/>
    <property type="match status" value="1"/>
</dbReference>
<feature type="disulfide bond" evidence="20">
    <location>
        <begin position="551"/>
        <end position="588"/>
    </location>
</feature>
<dbReference type="AlphaFoldDB" id="A0A663EMN8"/>
<feature type="compositionally biased region" description="Polar residues" evidence="22">
    <location>
        <begin position="848"/>
        <end position="867"/>
    </location>
</feature>
<feature type="disulfide bond" evidence="20">
    <location>
        <begin position="469"/>
        <end position="492"/>
    </location>
</feature>
<feature type="active site" evidence="18 21">
    <location>
        <position position="382"/>
    </location>
</feature>
<keyword evidence="19" id="KW-0106">Calcium</keyword>
<feature type="binding site" evidence="19">
    <location>
        <position position="443"/>
    </location>
    <ligand>
        <name>Ca(2+)</name>
        <dbReference type="ChEBI" id="CHEBI:29108"/>
        <label>1</label>
    </ligand>
</feature>
<evidence type="ECO:0000256" key="17">
    <source>
        <dbReference type="ARBA" id="ARBA00043252"/>
    </source>
</evidence>
<dbReference type="PANTHER" id="PTHR13723:SF38">
    <property type="entry name" value="A DISINTEGRIN AND METALLOPROTEINASE WITH THROMBOSPONDIN MOTIFS 4"/>
    <property type="match status" value="1"/>
</dbReference>
<comment type="cofactor">
    <cofactor evidence="19">
        <name>Zn(2+)</name>
        <dbReference type="ChEBI" id="CHEBI:29105"/>
    </cofactor>
    <text evidence="19">Binds 1 zinc ion per subunit.</text>
</comment>
<feature type="disulfide bond" evidence="20">
    <location>
        <begin position="566"/>
        <end position="578"/>
    </location>
</feature>
<feature type="binding site" evidence="19 21">
    <location>
        <position position="385"/>
    </location>
    <ligand>
        <name>Zn(2+)</name>
        <dbReference type="ChEBI" id="CHEBI:29105"/>
        <note>catalytic</note>
    </ligand>
</feature>